<gene>
    <name evidence="13 15" type="primary">nth</name>
    <name evidence="15" type="ORF">KDK67_01840</name>
</gene>
<evidence type="ECO:0000256" key="9">
    <source>
        <dbReference type="ARBA" id="ARBA00023204"/>
    </source>
</evidence>
<feature type="binding site" evidence="13">
    <location>
        <position position="212"/>
    </location>
    <ligand>
        <name>[4Fe-4S] cluster</name>
        <dbReference type="ChEBI" id="CHEBI:49883"/>
    </ligand>
</feature>
<comment type="similarity">
    <text evidence="1 13">Belongs to the Nth/MutY family.</text>
</comment>
<name>A0A9E5D8W9_9EURY</name>
<evidence type="ECO:0000256" key="8">
    <source>
        <dbReference type="ARBA" id="ARBA00023125"/>
    </source>
</evidence>
<dbReference type="GO" id="GO:0003677">
    <property type="term" value="F:DNA binding"/>
    <property type="evidence" value="ECO:0007669"/>
    <property type="project" value="UniProtKB-UniRule"/>
</dbReference>
<keyword evidence="8 13" id="KW-0238">DNA-binding</keyword>
<dbReference type="GO" id="GO:0051539">
    <property type="term" value="F:4 iron, 4 sulfur cluster binding"/>
    <property type="evidence" value="ECO:0007669"/>
    <property type="project" value="UniProtKB-UniRule"/>
</dbReference>
<keyword evidence="7 13" id="KW-0411">Iron-sulfur</keyword>
<evidence type="ECO:0000256" key="3">
    <source>
        <dbReference type="ARBA" id="ARBA00022723"/>
    </source>
</evidence>
<keyword evidence="10 13" id="KW-0456">Lyase</keyword>
<dbReference type="SMART" id="SM00478">
    <property type="entry name" value="ENDO3c"/>
    <property type="match status" value="1"/>
</dbReference>
<dbReference type="PIRSF" id="PIRSF001435">
    <property type="entry name" value="Nth"/>
    <property type="match status" value="1"/>
</dbReference>
<dbReference type="AlphaFoldDB" id="A0A9E5D8W9"/>
<evidence type="ECO:0000256" key="4">
    <source>
        <dbReference type="ARBA" id="ARBA00022763"/>
    </source>
</evidence>
<feature type="binding site" evidence="13">
    <location>
        <position position="221"/>
    </location>
    <ligand>
        <name>[4Fe-4S] cluster</name>
        <dbReference type="ChEBI" id="CHEBI:49883"/>
    </ligand>
</feature>
<evidence type="ECO:0000256" key="10">
    <source>
        <dbReference type="ARBA" id="ARBA00023239"/>
    </source>
</evidence>
<keyword evidence="11 13" id="KW-0326">Glycosidase</keyword>
<comment type="function">
    <text evidence="13">DNA repair enzyme that has both DNA N-glycosylase activity and AP-lyase activity. The DNA N-glycosylase activity releases various damaged pyrimidines from DNA by cleaving the N-glycosidic bond, leaving an AP (apurinic/apyrimidinic) site. The AP-lyase activity cleaves the phosphodiester bond 3' to the AP site by a beta-elimination, leaving a 3'-terminal unsaturated sugar and a product with a terminal 5'-phosphate.</text>
</comment>
<dbReference type="Gene3D" id="1.10.340.30">
    <property type="entry name" value="Hypothetical protein, domain 2"/>
    <property type="match status" value="1"/>
</dbReference>
<dbReference type="GO" id="GO:0046872">
    <property type="term" value="F:metal ion binding"/>
    <property type="evidence" value="ECO:0007669"/>
    <property type="project" value="UniProtKB-KW"/>
</dbReference>
<dbReference type="FunFam" id="1.10.1670.10:FF:000001">
    <property type="entry name" value="Endonuclease III"/>
    <property type="match status" value="1"/>
</dbReference>
<dbReference type="EC" id="4.2.99.18" evidence="13"/>
<dbReference type="PANTHER" id="PTHR10359">
    <property type="entry name" value="A/G-SPECIFIC ADENINE GLYCOSYLASE/ENDONUCLEASE III"/>
    <property type="match status" value="1"/>
</dbReference>
<evidence type="ECO:0000256" key="11">
    <source>
        <dbReference type="ARBA" id="ARBA00023295"/>
    </source>
</evidence>
<evidence type="ECO:0000256" key="1">
    <source>
        <dbReference type="ARBA" id="ARBA00008343"/>
    </source>
</evidence>
<keyword evidence="16" id="KW-1185">Reference proteome</keyword>
<dbReference type="SMART" id="SM00525">
    <property type="entry name" value="FES"/>
    <property type="match status" value="1"/>
</dbReference>
<keyword evidence="6 13" id="KW-0408">Iron</keyword>
<dbReference type="GO" id="GO:0141016">
    <property type="term" value="F:G/T mismatch-specific thymine-DNA glycosylase activity"/>
    <property type="evidence" value="ECO:0007669"/>
    <property type="project" value="UniProtKB-EC"/>
</dbReference>
<dbReference type="Pfam" id="PF00730">
    <property type="entry name" value="HhH-GPD"/>
    <property type="match status" value="1"/>
</dbReference>
<dbReference type="InterPro" id="IPR011257">
    <property type="entry name" value="DNA_glycosylase"/>
</dbReference>
<protein>
    <recommendedName>
        <fullName evidence="13">Endonuclease III</fullName>
        <ecNumber evidence="13">4.2.99.18</ecNumber>
    </recommendedName>
    <alternativeName>
        <fullName evidence="13">DNA-(apurinic or apyrimidinic site) lyase</fullName>
    </alternativeName>
</protein>
<evidence type="ECO:0000256" key="6">
    <source>
        <dbReference type="ARBA" id="ARBA00023004"/>
    </source>
</evidence>
<feature type="binding site" evidence="13">
    <location>
        <position position="215"/>
    </location>
    <ligand>
        <name>[4Fe-4S] cluster</name>
        <dbReference type="ChEBI" id="CHEBI:49883"/>
    </ligand>
</feature>
<dbReference type="InterPro" id="IPR003651">
    <property type="entry name" value="Endonuclease3_FeS-loop_motif"/>
</dbReference>
<dbReference type="InterPro" id="IPR005759">
    <property type="entry name" value="Nth"/>
</dbReference>
<dbReference type="PANTHER" id="PTHR10359:SF18">
    <property type="entry name" value="ENDONUCLEASE III"/>
    <property type="match status" value="1"/>
</dbReference>
<dbReference type="Gene3D" id="1.10.1670.10">
    <property type="entry name" value="Helix-hairpin-Helix base-excision DNA repair enzymes (C-terminal)"/>
    <property type="match status" value="1"/>
</dbReference>
<dbReference type="EMBL" id="JAGSOI010000004">
    <property type="protein sequence ID" value="MCM1985765.1"/>
    <property type="molecule type" value="Genomic_DNA"/>
</dbReference>
<keyword evidence="3 13" id="KW-0479">Metal-binding</keyword>
<evidence type="ECO:0000313" key="16">
    <source>
        <dbReference type="Proteomes" id="UP001056766"/>
    </source>
</evidence>
<dbReference type="Pfam" id="PF00633">
    <property type="entry name" value="HHH"/>
    <property type="match status" value="1"/>
</dbReference>
<evidence type="ECO:0000256" key="5">
    <source>
        <dbReference type="ARBA" id="ARBA00022801"/>
    </source>
</evidence>
<keyword evidence="4 13" id="KW-0227">DNA damage</keyword>
<reference evidence="15" key="1">
    <citation type="journal article" date="2021" name="mSystems">
        <title>Bacteria and Archaea Synergistically Convert Glycine Betaine to Biogenic Methane in the Formosa Cold Seep of the South China Sea.</title>
        <authorList>
            <person name="Li L."/>
            <person name="Zhang W."/>
            <person name="Zhang S."/>
            <person name="Song L."/>
            <person name="Sun Q."/>
            <person name="Zhang H."/>
            <person name="Xiang H."/>
            <person name="Dong X."/>
        </authorList>
    </citation>
    <scope>NUCLEOTIDE SEQUENCE</scope>
    <source>
        <strain evidence="15">LLY</strain>
    </source>
</reference>
<dbReference type="InterPro" id="IPR003265">
    <property type="entry name" value="HhH-GPD_domain"/>
</dbReference>
<dbReference type="FunFam" id="1.10.340.30:FF:000001">
    <property type="entry name" value="Endonuclease III"/>
    <property type="match status" value="1"/>
</dbReference>
<reference evidence="15" key="2">
    <citation type="submission" date="2021-04" db="EMBL/GenBank/DDBJ databases">
        <authorList>
            <person name="Dong X."/>
        </authorList>
    </citation>
    <scope>NUCLEOTIDE SEQUENCE</scope>
    <source>
        <strain evidence="15">LLY</strain>
    </source>
</reference>
<dbReference type="GO" id="GO:0006285">
    <property type="term" value="P:base-excision repair, AP site formation"/>
    <property type="evidence" value="ECO:0007669"/>
    <property type="project" value="TreeGrafter"/>
</dbReference>
<evidence type="ECO:0000256" key="7">
    <source>
        <dbReference type="ARBA" id="ARBA00023014"/>
    </source>
</evidence>
<dbReference type="CDD" id="cd00056">
    <property type="entry name" value="ENDO3c"/>
    <property type="match status" value="1"/>
</dbReference>
<comment type="cofactor">
    <cofactor evidence="13">
        <name>[4Fe-4S] cluster</name>
        <dbReference type="ChEBI" id="CHEBI:49883"/>
    </cofactor>
    <text evidence="13">Binds 1 [4Fe-4S] cluster.</text>
</comment>
<keyword evidence="15" id="KW-0255">Endonuclease</keyword>
<keyword evidence="5 13" id="KW-0378">Hydrolase</keyword>
<evidence type="ECO:0000313" key="15">
    <source>
        <dbReference type="EMBL" id="MCM1985765.1"/>
    </source>
</evidence>
<dbReference type="InterPro" id="IPR023170">
    <property type="entry name" value="HhH_base_excis_C"/>
</dbReference>
<proteinExistence type="inferred from homology"/>
<sequence>MQNVLYGINKVPLAIVMDNTANFDLIWSILKKEYPDPQPELDYSNEFELLIATILSAQCTDTQVNKVTNELFRKYTNAEALAAADLDILEKEIYSTGFYRAKSKNIKRTSQLILSDFNGKVPDTMEELTTLPGVARKTANIVLARGFGKVEGIAVDTHVKRVSGKLGLTENTDPKKIEQDLMKLVDQKDWDDLSMTLILHGRRVCDAKKPQCTVCLVSKLCPSRLD</sequence>
<keyword evidence="9 13" id="KW-0234">DNA repair</keyword>
<organism evidence="15 16">
    <name type="scientific">Methanococcoides seepicolus</name>
    <dbReference type="NCBI Taxonomy" id="2828780"/>
    <lineage>
        <taxon>Archaea</taxon>
        <taxon>Methanobacteriati</taxon>
        <taxon>Methanobacteriota</taxon>
        <taxon>Stenosarchaea group</taxon>
        <taxon>Methanomicrobia</taxon>
        <taxon>Methanosarcinales</taxon>
        <taxon>Methanosarcinaceae</taxon>
        <taxon>Methanococcoides</taxon>
    </lineage>
</organism>
<dbReference type="SUPFAM" id="SSF48150">
    <property type="entry name" value="DNA-glycosylase"/>
    <property type="match status" value="1"/>
</dbReference>
<dbReference type="InterPro" id="IPR000445">
    <property type="entry name" value="HhH_motif"/>
</dbReference>
<accession>A0A9E5D8W9</accession>
<comment type="caution">
    <text evidence="15">The sequence shown here is derived from an EMBL/GenBank/DDBJ whole genome shotgun (WGS) entry which is preliminary data.</text>
</comment>
<comment type="catalytic activity">
    <reaction evidence="12">
        <text>Hydrolyzes mismatched double-stranded DNA and polynucleotides, releasing free thymine.</text>
        <dbReference type="EC" id="3.2.2.29"/>
    </reaction>
</comment>
<dbReference type="Proteomes" id="UP001056766">
    <property type="component" value="Unassembled WGS sequence"/>
</dbReference>
<dbReference type="HAMAP" id="MF_00942">
    <property type="entry name" value="Nth"/>
    <property type="match status" value="1"/>
</dbReference>
<comment type="catalytic activity">
    <reaction evidence="13">
        <text>2'-deoxyribonucleotide-(2'-deoxyribose 5'-phosphate)-2'-deoxyribonucleotide-DNA = a 3'-end 2'-deoxyribonucleotide-(2,3-dehydro-2,3-deoxyribose 5'-phosphate)-DNA + a 5'-end 5'-phospho-2'-deoxyribonucleoside-DNA + H(+)</text>
        <dbReference type="Rhea" id="RHEA:66592"/>
        <dbReference type="Rhea" id="RHEA-COMP:13180"/>
        <dbReference type="Rhea" id="RHEA-COMP:16897"/>
        <dbReference type="Rhea" id="RHEA-COMP:17067"/>
        <dbReference type="ChEBI" id="CHEBI:15378"/>
        <dbReference type="ChEBI" id="CHEBI:136412"/>
        <dbReference type="ChEBI" id="CHEBI:157695"/>
        <dbReference type="ChEBI" id="CHEBI:167181"/>
        <dbReference type="EC" id="4.2.99.18"/>
    </reaction>
</comment>
<evidence type="ECO:0000259" key="14">
    <source>
        <dbReference type="SMART" id="SM00478"/>
    </source>
</evidence>
<keyword evidence="15" id="KW-0540">Nuclease</keyword>
<keyword evidence="2 13" id="KW-0004">4Fe-4S</keyword>
<dbReference type="NCBIfam" id="TIGR01083">
    <property type="entry name" value="nth"/>
    <property type="match status" value="1"/>
</dbReference>
<dbReference type="InterPro" id="IPR004036">
    <property type="entry name" value="Endonuclease-III-like_CS2"/>
</dbReference>
<dbReference type="GO" id="GO:0140078">
    <property type="term" value="F:class I DNA-(apurinic or apyrimidinic site) endonuclease activity"/>
    <property type="evidence" value="ECO:0007669"/>
    <property type="project" value="UniProtKB-EC"/>
</dbReference>
<feature type="domain" description="HhH-GPD" evidence="14">
    <location>
        <begin position="55"/>
        <end position="203"/>
    </location>
</feature>
<evidence type="ECO:0000256" key="13">
    <source>
        <dbReference type="HAMAP-Rule" id="MF_00942"/>
    </source>
</evidence>
<evidence type="ECO:0000256" key="2">
    <source>
        <dbReference type="ARBA" id="ARBA00022485"/>
    </source>
</evidence>
<feature type="binding site" evidence="13">
    <location>
        <position position="205"/>
    </location>
    <ligand>
        <name>[4Fe-4S] cluster</name>
        <dbReference type="ChEBI" id="CHEBI:49883"/>
    </ligand>
</feature>
<dbReference type="PROSITE" id="PS01155">
    <property type="entry name" value="ENDONUCLEASE_III_2"/>
    <property type="match status" value="1"/>
</dbReference>
<evidence type="ECO:0000256" key="12">
    <source>
        <dbReference type="ARBA" id="ARBA00052915"/>
    </source>
</evidence>
<dbReference type="RefSeq" id="WP_250867141.1">
    <property type="nucleotide sequence ID" value="NZ_JAGSOI010000004.1"/>
</dbReference>